<sequence>MKRLITTIIALVAFLTFAFFHEQKISTQAAKTPTVGILQLMTHPALDSIHKGIIAGLKENGYVVGKNLKIDYQNAQGDQSNLKSMSDRFANEKVNVMVGIATPSAQSLAHVTTKTPIVMGAISDPVGSGLVKSLTNPSNNGNITGTQHIEPVAQQVKLIKKLMPNLKTIGGIYTSSDDSSTAEFEEFKQLAQKAGIEVKTYTITSTNDIDQVAATMAHEVQAVYVPTDNTVASGIQALLKNTNAAKIPVFASVATMVKSGAVATYSVSQYDIGRLTGKLVAQILKGKKPNQMPIQHVTQGDYAFNLSQAQRFGINIPQDLIKQAEKKGVIYK</sequence>
<organism evidence="1 2">
    <name type="scientific">Ligilactobacillus agilis DSM 20509</name>
    <dbReference type="NCBI Taxonomy" id="1423718"/>
    <lineage>
        <taxon>Bacteria</taxon>
        <taxon>Bacillati</taxon>
        <taxon>Bacillota</taxon>
        <taxon>Bacilli</taxon>
        <taxon>Lactobacillales</taxon>
        <taxon>Lactobacillaceae</taxon>
        <taxon>Ligilactobacillus</taxon>
    </lineage>
</organism>
<dbReference type="NCBIfam" id="NF041285">
    <property type="entry name" value="ABC_SBP_TrpX"/>
    <property type="match status" value="1"/>
</dbReference>
<dbReference type="PANTHER" id="PTHR35271">
    <property type="entry name" value="ABC TRANSPORTER, SUBSTRATE-BINDING LIPOPROTEIN-RELATED"/>
    <property type="match status" value="1"/>
</dbReference>
<dbReference type="PANTHER" id="PTHR35271:SF1">
    <property type="entry name" value="ABC TRANSPORTER, SUBSTRATE-BINDING LIPOPROTEIN"/>
    <property type="match status" value="1"/>
</dbReference>
<evidence type="ECO:0000313" key="2">
    <source>
        <dbReference type="Proteomes" id="UP000051008"/>
    </source>
</evidence>
<dbReference type="CDD" id="cd06325">
    <property type="entry name" value="PBP1_ABC_unchar_transporter"/>
    <property type="match status" value="1"/>
</dbReference>
<dbReference type="Gene3D" id="3.40.50.2300">
    <property type="match status" value="2"/>
</dbReference>
<accession>A0A0R2AFR1</accession>
<dbReference type="OrthoDB" id="9776955at2"/>
<dbReference type="InterPro" id="IPR007487">
    <property type="entry name" value="ABC_transpt-TYRBP-like"/>
</dbReference>
<protein>
    <submittedName>
        <fullName evidence="1">ABC superfamily ATP binding cassette transporter, binding protein</fullName>
    </submittedName>
</protein>
<comment type="caution">
    <text evidence="1">The sequence shown here is derived from an EMBL/GenBank/DDBJ whole genome shotgun (WGS) entry which is preliminary data.</text>
</comment>
<dbReference type="SUPFAM" id="SSF53822">
    <property type="entry name" value="Periplasmic binding protein-like I"/>
    <property type="match status" value="1"/>
</dbReference>
<dbReference type="Pfam" id="PF04392">
    <property type="entry name" value="ABC_sub_bind"/>
    <property type="match status" value="1"/>
</dbReference>
<gene>
    <name evidence="1" type="ORF">FC14_GL001394</name>
</gene>
<reference evidence="1 2" key="1">
    <citation type="journal article" date="2015" name="Genome Announc.">
        <title>Expanding the biotechnology potential of lactobacilli through comparative genomics of 213 strains and associated genera.</title>
        <authorList>
            <person name="Sun Z."/>
            <person name="Harris H.M."/>
            <person name="McCann A."/>
            <person name="Guo C."/>
            <person name="Argimon S."/>
            <person name="Zhang W."/>
            <person name="Yang X."/>
            <person name="Jeffery I.B."/>
            <person name="Cooney J.C."/>
            <person name="Kagawa T.F."/>
            <person name="Liu W."/>
            <person name="Song Y."/>
            <person name="Salvetti E."/>
            <person name="Wrobel A."/>
            <person name="Rasinkangas P."/>
            <person name="Parkhill J."/>
            <person name="Rea M.C."/>
            <person name="O'Sullivan O."/>
            <person name="Ritari J."/>
            <person name="Douillard F.P."/>
            <person name="Paul Ross R."/>
            <person name="Yang R."/>
            <person name="Briner A.E."/>
            <person name="Felis G.E."/>
            <person name="de Vos W.M."/>
            <person name="Barrangou R."/>
            <person name="Klaenhammer T.R."/>
            <person name="Caufield P.W."/>
            <person name="Cui Y."/>
            <person name="Zhang H."/>
            <person name="O'Toole P.W."/>
        </authorList>
    </citation>
    <scope>NUCLEOTIDE SEQUENCE [LARGE SCALE GENOMIC DNA]</scope>
    <source>
        <strain evidence="1 2">DSM 20509</strain>
    </source>
</reference>
<dbReference type="EMBL" id="AYYP01000015">
    <property type="protein sequence ID" value="KRM65426.1"/>
    <property type="molecule type" value="Genomic_DNA"/>
</dbReference>
<dbReference type="PATRIC" id="fig|1423718.3.peg.1455"/>
<evidence type="ECO:0000313" key="1">
    <source>
        <dbReference type="EMBL" id="KRM65426.1"/>
    </source>
</evidence>
<keyword evidence="2" id="KW-1185">Reference proteome</keyword>
<dbReference type="InterPro" id="IPR047776">
    <property type="entry name" value="ABC_SBP_TrpX-like"/>
</dbReference>
<name>A0A0R2AFR1_9LACO</name>
<dbReference type="RefSeq" id="WP_056976220.1">
    <property type="nucleotide sequence ID" value="NZ_AYYP01000015.1"/>
</dbReference>
<dbReference type="Proteomes" id="UP000051008">
    <property type="component" value="Unassembled WGS sequence"/>
</dbReference>
<proteinExistence type="predicted"/>
<dbReference type="AlphaFoldDB" id="A0A0R2AFR1"/>
<dbReference type="InterPro" id="IPR028082">
    <property type="entry name" value="Peripla_BP_I"/>
</dbReference>